<proteinExistence type="predicted"/>
<dbReference type="InterPro" id="IPR024079">
    <property type="entry name" value="MetalloPept_cat_dom_sf"/>
</dbReference>
<evidence type="ECO:0000313" key="2">
    <source>
        <dbReference type="Proteomes" id="UP001595555"/>
    </source>
</evidence>
<dbReference type="RefSeq" id="WP_378116280.1">
    <property type="nucleotide sequence ID" value="NZ_JBHRTF010000002.1"/>
</dbReference>
<dbReference type="SUPFAM" id="SSF55486">
    <property type="entry name" value="Metalloproteases ('zincins'), catalytic domain"/>
    <property type="match status" value="1"/>
</dbReference>
<sequence length="277" mass="31873">MDAFKLLISVLIIVIFNSVPVSAKVFSCIKQGKTIFTDDEKQCGAESKSIDINVSKDTRVNYRYPQRQYENKSSAYQVFIELPESEKDKANMSLAVKRLNKSLDYVFSKIPKSSHSYLKKVSFYIMLGPTAKLGGENNGLRYFPVSGDPNLLLGDKRWSHSIVIYNLENFLWLPDLWVNKVMVHELAHAWHYEDWSNNYPLLKQAWFSSRQSGLYLSQQDINGKILKPAYASTNEKEYFAELSAIYFVGGDYYPFNQVELKSYDPKGYSMLEAVWGI</sequence>
<name>A0ABV7FD97_9GAMM</name>
<reference evidence="2" key="1">
    <citation type="journal article" date="2019" name="Int. J. Syst. Evol. Microbiol.">
        <title>The Global Catalogue of Microorganisms (GCM) 10K type strain sequencing project: providing services to taxonomists for standard genome sequencing and annotation.</title>
        <authorList>
            <consortium name="The Broad Institute Genomics Platform"/>
            <consortium name="The Broad Institute Genome Sequencing Center for Infectious Disease"/>
            <person name="Wu L."/>
            <person name="Ma J."/>
        </authorList>
    </citation>
    <scope>NUCLEOTIDE SEQUENCE [LARGE SCALE GENOMIC DNA]</scope>
    <source>
        <strain evidence="2">KCTC 52237</strain>
    </source>
</reference>
<keyword evidence="2" id="KW-1185">Reference proteome</keyword>
<organism evidence="1 2">
    <name type="scientific">Cellvibrio fontiphilus</name>
    <dbReference type="NCBI Taxonomy" id="1815559"/>
    <lineage>
        <taxon>Bacteria</taxon>
        <taxon>Pseudomonadati</taxon>
        <taxon>Pseudomonadota</taxon>
        <taxon>Gammaproteobacteria</taxon>
        <taxon>Cellvibrionales</taxon>
        <taxon>Cellvibrionaceae</taxon>
        <taxon>Cellvibrio</taxon>
    </lineage>
</organism>
<comment type="caution">
    <text evidence="1">The sequence shown here is derived from an EMBL/GenBank/DDBJ whole genome shotgun (WGS) entry which is preliminary data.</text>
</comment>
<dbReference type="EMBL" id="JBHRTF010000002">
    <property type="protein sequence ID" value="MFC3114703.1"/>
    <property type="molecule type" value="Genomic_DNA"/>
</dbReference>
<accession>A0ABV7FD97</accession>
<dbReference type="Proteomes" id="UP001595555">
    <property type="component" value="Unassembled WGS sequence"/>
</dbReference>
<gene>
    <name evidence="1" type="ORF">ACFODX_03975</name>
</gene>
<protein>
    <submittedName>
        <fullName evidence="1">Uncharacterized protein</fullName>
    </submittedName>
</protein>
<evidence type="ECO:0000313" key="1">
    <source>
        <dbReference type="EMBL" id="MFC3114703.1"/>
    </source>
</evidence>
<dbReference type="Gene3D" id="3.40.390.10">
    <property type="entry name" value="Collagenase (Catalytic Domain)"/>
    <property type="match status" value="1"/>
</dbReference>